<dbReference type="CDD" id="cd06582">
    <property type="entry name" value="TM_PBP1_LivH_like"/>
    <property type="match status" value="1"/>
</dbReference>
<feature type="transmembrane region" description="Helical" evidence="10">
    <location>
        <begin position="21"/>
        <end position="40"/>
    </location>
</feature>
<evidence type="ECO:0000256" key="2">
    <source>
        <dbReference type="ARBA" id="ARBA00022448"/>
    </source>
</evidence>
<keyword evidence="12" id="KW-1185">Reference proteome</keyword>
<dbReference type="PANTHER" id="PTHR11795:SF371">
    <property type="entry name" value="HIGH-AFFINITY BRANCHED-CHAIN AMINO ACID TRANSPORT SYSTEM PERMEASE PROTEIN LIVH"/>
    <property type="match status" value="1"/>
</dbReference>
<dbReference type="GO" id="GO:0015190">
    <property type="term" value="F:L-leucine transmembrane transporter activity"/>
    <property type="evidence" value="ECO:0007669"/>
    <property type="project" value="TreeGrafter"/>
</dbReference>
<feature type="transmembrane region" description="Helical" evidence="10">
    <location>
        <begin position="60"/>
        <end position="86"/>
    </location>
</feature>
<dbReference type="InterPro" id="IPR001851">
    <property type="entry name" value="ABC_transp_permease"/>
</dbReference>
<evidence type="ECO:0000313" key="11">
    <source>
        <dbReference type="EMBL" id="QLH83604.1"/>
    </source>
</evidence>
<dbReference type="GO" id="GO:0015192">
    <property type="term" value="F:L-phenylalanine transmembrane transporter activity"/>
    <property type="evidence" value="ECO:0007669"/>
    <property type="project" value="TreeGrafter"/>
</dbReference>
<evidence type="ECO:0000256" key="6">
    <source>
        <dbReference type="ARBA" id="ARBA00022970"/>
    </source>
</evidence>
<evidence type="ECO:0000256" key="10">
    <source>
        <dbReference type="SAM" id="Phobius"/>
    </source>
</evidence>
<dbReference type="GO" id="GO:0005304">
    <property type="term" value="F:L-valine transmembrane transporter activity"/>
    <property type="evidence" value="ECO:0007669"/>
    <property type="project" value="TreeGrafter"/>
</dbReference>
<keyword evidence="7 10" id="KW-1133">Transmembrane helix</keyword>
<feature type="transmembrane region" description="Helical" evidence="10">
    <location>
        <begin position="152"/>
        <end position="172"/>
    </location>
</feature>
<name>A0A7D5PBC5_9EURY</name>
<keyword evidence="6" id="KW-0029">Amino-acid transport</keyword>
<feature type="transmembrane region" description="Helical" evidence="10">
    <location>
        <begin position="390"/>
        <end position="412"/>
    </location>
</feature>
<protein>
    <submittedName>
        <fullName evidence="11">Branched-chain amino acid ABC transporter permease</fullName>
    </submittedName>
</protein>
<keyword evidence="2" id="KW-0813">Transport</keyword>
<gene>
    <name evidence="11" type="ORF">HZS54_19070</name>
</gene>
<feature type="transmembrane region" description="Helical" evidence="10">
    <location>
        <begin position="354"/>
        <end position="383"/>
    </location>
</feature>
<evidence type="ECO:0000256" key="4">
    <source>
        <dbReference type="ARBA" id="ARBA00022519"/>
    </source>
</evidence>
<dbReference type="GeneID" id="56084737"/>
<evidence type="ECO:0000256" key="1">
    <source>
        <dbReference type="ARBA" id="ARBA00004651"/>
    </source>
</evidence>
<evidence type="ECO:0000256" key="9">
    <source>
        <dbReference type="ARBA" id="ARBA00037998"/>
    </source>
</evidence>
<keyword evidence="5 10" id="KW-0812">Transmembrane</keyword>
<accession>A0A7D5PBC5</accession>
<dbReference type="Proteomes" id="UP000509346">
    <property type="component" value="Chromosome"/>
</dbReference>
<dbReference type="GO" id="GO:0005886">
    <property type="term" value="C:plasma membrane"/>
    <property type="evidence" value="ECO:0007669"/>
    <property type="project" value="UniProtKB-SubCell"/>
</dbReference>
<dbReference type="PANTHER" id="PTHR11795">
    <property type="entry name" value="BRANCHED-CHAIN AMINO ACID TRANSPORT SYSTEM PERMEASE PROTEIN LIVH"/>
    <property type="match status" value="1"/>
</dbReference>
<feature type="transmembrane region" description="Helical" evidence="10">
    <location>
        <begin position="184"/>
        <end position="207"/>
    </location>
</feature>
<dbReference type="GO" id="GO:0015808">
    <property type="term" value="P:L-alanine transport"/>
    <property type="evidence" value="ECO:0007669"/>
    <property type="project" value="TreeGrafter"/>
</dbReference>
<feature type="transmembrane region" description="Helical" evidence="10">
    <location>
        <begin position="322"/>
        <end position="342"/>
    </location>
</feature>
<dbReference type="OrthoDB" id="31233at2157"/>
<feature type="transmembrane region" description="Helical" evidence="10">
    <location>
        <begin position="98"/>
        <end position="121"/>
    </location>
</feature>
<sequence length="424" mass="43454">MATAERVADLRLEVAERPKTALFGLFVLGLCVDLLLKVLGVEVAVGSVKLFGGTLAASRLITLVWNGVVVGLGIGLAGIGLSMTYSILSFANFAHGDYITTGAFAGWAVAWLLAGLGSGLLDGNVLFLGTLGFGPDGPSAADLSVNALGNPLAVFAGLVVAVVATIALSLVLDRIVFRPMRDQSGIAVLIASIGVALALRYLIVFFFGATNRGLTAGGSKLILAGVSGKLALATERSTIVLAANDNVPGDAFYVELPGLDFGSYTAEILSVTSAEATLVVTSLALMAALHLTLQRTKLGKAMRAMADNEDLARVTGIPTERVVRATWMIGGGLAGAAGFLMALERGTLSYNLGWVLLLLIFAAVILGGIGSIYGAMVGGLLIGLTQSVSLVWIPSSFSTAAAFAIMILVLVIRPDGLFGGVTTA</sequence>
<dbReference type="GO" id="GO:0042941">
    <property type="term" value="P:D-alanine transmembrane transport"/>
    <property type="evidence" value="ECO:0007669"/>
    <property type="project" value="TreeGrafter"/>
</dbReference>
<dbReference type="InterPro" id="IPR052157">
    <property type="entry name" value="BCAA_transport_permease"/>
</dbReference>
<evidence type="ECO:0000256" key="7">
    <source>
        <dbReference type="ARBA" id="ARBA00022989"/>
    </source>
</evidence>
<reference evidence="11 12" key="1">
    <citation type="submission" date="2020-07" db="EMBL/GenBank/DDBJ databases">
        <title>Halosimplex litoreum sp. nov. and Halosimplex rubrum sp. nov., isolated from different salt environments.</title>
        <authorList>
            <person name="Cui H."/>
        </authorList>
    </citation>
    <scope>NUCLEOTIDE SEQUENCE [LARGE SCALE GENOMIC DNA]</scope>
    <source>
        <strain evidence="11 12">R2</strain>
    </source>
</reference>
<comment type="subcellular location">
    <subcellularLocation>
        <location evidence="1">Cell membrane</location>
        <topology evidence="1">Multi-pass membrane protein</topology>
    </subcellularLocation>
</comment>
<dbReference type="KEGG" id="hpel:HZS54_19070"/>
<evidence type="ECO:0000256" key="3">
    <source>
        <dbReference type="ARBA" id="ARBA00022475"/>
    </source>
</evidence>
<dbReference type="EMBL" id="CP058909">
    <property type="protein sequence ID" value="QLH83604.1"/>
    <property type="molecule type" value="Genomic_DNA"/>
</dbReference>
<dbReference type="RefSeq" id="WP_179918646.1">
    <property type="nucleotide sequence ID" value="NZ_CP058909.1"/>
</dbReference>
<keyword evidence="8 10" id="KW-0472">Membrane</keyword>
<dbReference type="AlphaFoldDB" id="A0A7D5PBC5"/>
<organism evidence="11 12">
    <name type="scientific">Halosimplex pelagicum</name>
    <dbReference type="NCBI Taxonomy" id="869886"/>
    <lineage>
        <taxon>Archaea</taxon>
        <taxon>Methanobacteriati</taxon>
        <taxon>Methanobacteriota</taxon>
        <taxon>Stenosarchaea group</taxon>
        <taxon>Halobacteria</taxon>
        <taxon>Halobacteriales</taxon>
        <taxon>Haloarculaceae</taxon>
        <taxon>Halosimplex</taxon>
    </lineage>
</organism>
<dbReference type="Pfam" id="PF02653">
    <property type="entry name" value="BPD_transp_2"/>
    <property type="match status" value="1"/>
</dbReference>
<dbReference type="GO" id="GO:0015188">
    <property type="term" value="F:L-isoleucine transmembrane transporter activity"/>
    <property type="evidence" value="ECO:0007669"/>
    <property type="project" value="TreeGrafter"/>
</dbReference>
<comment type="similarity">
    <text evidence="9">Belongs to the binding-protein-dependent transport system permease family. LivHM subfamily.</text>
</comment>
<dbReference type="GO" id="GO:1903806">
    <property type="term" value="P:L-isoleucine import across plasma membrane"/>
    <property type="evidence" value="ECO:0007669"/>
    <property type="project" value="TreeGrafter"/>
</dbReference>
<feature type="transmembrane region" description="Helical" evidence="10">
    <location>
        <begin position="268"/>
        <end position="293"/>
    </location>
</feature>
<keyword evidence="3" id="KW-1003">Cell membrane</keyword>
<keyword evidence="4" id="KW-0997">Cell inner membrane</keyword>
<evidence type="ECO:0000313" key="12">
    <source>
        <dbReference type="Proteomes" id="UP000509346"/>
    </source>
</evidence>
<evidence type="ECO:0000256" key="5">
    <source>
        <dbReference type="ARBA" id="ARBA00022692"/>
    </source>
</evidence>
<evidence type="ECO:0000256" key="8">
    <source>
        <dbReference type="ARBA" id="ARBA00023136"/>
    </source>
</evidence>
<proteinExistence type="inferred from homology"/>